<dbReference type="InterPro" id="IPR029044">
    <property type="entry name" value="Nucleotide-diphossugar_trans"/>
</dbReference>
<dbReference type="PANTHER" id="PTHR11926">
    <property type="entry name" value="GLUCOSYL/GLUCURONOSYL TRANSFERASES"/>
    <property type="match status" value="1"/>
</dbReference>
<dbReference type="GO" id="GO:0008194">
    <property type="term" value="F:UDP-glycosyltransferase activity"/>
    <property type="evidence" value="ECO:0007669"/>
    <property type="project" value="InterPro"/>
</dbReference>
<organism evidence="3">
    <name type="scientific">Zea mays</name>
    <name type="common">Maize</name>
    <dbReference type="NCBI Taxonomy" id="4577"/>
    <lineage>
        <taxon>Eukaryota</taxon>
        <taxon>Viridiplantae</taxon>
        <taxon>Streptophyta</taxon>
        <taxon>Embryophyta</taxon>
        <taxon>Tracheophyta</taxon>
        <taxon>Spermatophyta</taxon>
        <taxon>Magnoliopsida</taxon>
        <taxon>Liliopsida</taxon>
        <taxon>Poales</taxon>
        <taxon>Poaceae</taxon>
        <taxon>PACMAD clade</taxon>
        <taxon>Panicoideae</taxon>
        <taxon>Andropogonodae</taxon>
        <taxon>Andropogoneae</taxon>
        <taxon>Tripsacinae</taxon>
        <taxon>Zea</taxon>
    </lineage>
</organism>
<protein>
    <submittedName>
        <fullName evidence="3">Uncharacterized protein</fullName>
    </submittedName>
</protein>
<evidence type="ECO:0000313" key="3">
    <source>
        <dbReference type="EMBL" id="ONM01119.1"/>
    </source>
</evidence>
<dbReference type="PANTHER" id="PTHR11926:SF732">
    <property type="entry name" value="UDP-GLYCOSYLTRANSFERASE 79"/>
    <property type="match status" value="1"/>
</dbReference>
<dbReference type="InParanoid" id="A0A1D6KD05"/>
<dbReference type="SMR" id="A0A1D6KD05"/>
<evidence type="ECO:0000256" key="2">
    <source>
        <dbReference type="ARBA" id="ARBA00022679"/>
    </source>
</evidence>
<dbReference type="ExpressionAtlas" id="A0A1D6KD05">
    <property type="expression patterns" value="baseline and differential"/>
</dbReference>
<keyword evidence="2" id="KW-0808">Transferase</keyword>
<dbReference type="SUPFAM" id="SSF53756">
    <property type="entry name" value="UDP-Glycosyltransferase/glycogen phosphorylase"/>
    <property type="match status" value="1"/>
</dbReference>
<name>A0A1D6KD05_MAIZE</name>
<gene>
    <name evidence="3" type="ORF">ZEAMMB73_Zm00001d030562</name>
</gene>
<comment type="similarity">
    <text evidence="1">Belongs to the UDP-glycosyltransferase family.</text>
</comment>
<evidence type="ECO:0000256" key="1">
    <source>
        <dbReference type="ARBA" id="ARBA00009995"/>
    </source>
</evidence>
<sequence length="246" mass="27751">MRSNPSSESCPAWLDKQLPCSVVLVSYGIVSDYDEAQLEELGNGLYNSGKPFIWVVSSNEEHKLSNELRDKCKERGLIVSWCPQLEVLAHKATDQPTIPKYMESVWGLGVRVRKDEKGLVTRDEVERCIKDVMDGDSKDNGGLYAVCAGDASGGVGGLYEVVYNNVFSLCVKAIGWRPEWRFKWKPLDDIDGEKRSAHFPMVLVQMPMYNELEVHKLLAAACELQWSKDRIIVQVVDDSTYPFIKT</sequence>
<dbReference type="Gene3D" id="3.40.50.2000">
    <property type="entry name" value="Glycogen Phosphorylase B"/>
    <property type="match status" value="2"/>
</dbReference>
<dbReference type="Pfam" id="PF00201">
    <property type="entry name" value="UDPGT"/>
    <property type="match status" value="1"/>
</dbReference>
<dbReference type="Gene3D" id="3.90.550.10">
    <property type="entry name" value="Spore Coat Polysaccharide Biosynthesis Protein SpsA, Chain A"/>
    <property type="match status" value="1"/>
</dbReference>
<proteinExistence type="inferred from homology"/>
<dbReference type="EMBL" id="CM007647">
    <property type="protein sequence ID" value="ONM01119.1"/>
    <property type="molecule type" value="Genomic_DNA"/>
</dbReference>
<accession>A0A1D6KD05</accession>
<dbReference type="InterPro" id="IPR002213">
    <property type="entry name" value="UDP_glucos_trans"/>
</dbReference>
<reference evidence="3" key="1">
    <citation type="submission" date="2015-12" db="EMBL/GenBank/DDBJ databases">
        <title>Update maize B73 reference genome by single molecule sequencing technologies.</title>
        <authorList>
            <consortium name="Maize Genome Sequencing Project"/>
            <person name="Ware D."/>
        </authorList>
    </citation>
    <scope>NUCLEOTIDE SEQUENCE [LARGE SCALE GENOMIC DNA]</scope>
    <source>
        <tissue evidence="3">Seedling</tissue>
    </source>
</reference>
<dbReference type="AlphaFoldDB" id="A0A1D6KD05"/>